<accession>A0A7V9Z5K0</accession>
<evidence type="ECO:0000313" key="3">
    <source>
        <dbReference type="Proteomes" id="UP000523087"/>
    </source>
</evidence>
<protein>
    <recommendedName>
        <fullName evidence="4">Sporulation protein</fullName>
    </recommendedName>
</protein>
<dbReference type="AlphaFoldDB" id="A0A7V9Z5K0"/>
<feature type="chain" id="PRO_5039445838" description="Sporulation protein" evidence="1">
    <location>
        <begin position="21"/>
        <end position="146"/>
    </location>
</feature>
<feature type="signal peptide" evidence="1">
    <location>
        <begin position="1"/>
        <end position="20"/>
    </location>
</feature>
<organism evidence="2 3">
    <name type="scientific">Thermaerobacillus caldiproteolyticus</name>
    <dbReference type="NCBI Taxonomy" id="247480"/>
    <lineage>
        <taxon>Bacteria</taxon>
        <taxon>Bacillati</taxon>
        <taxon>Bacillota</taxon>
        <taxon>Bacilli</taxon>
        <taxon>Bacillales</taxon>
        <taxon>Anoxybacillaceae</taxon>
        <taxon>Thermaerobacillus</taxon>
    </lineage>
</organism>
<evidence type="ECO:0000313" key="2">
    <source>
        <dbReference type="EMBL" id="MBA2874458.1"/>
    </source>
</evidence>
<keyword evidence="3" id="KW-1185">Reference proteome</keyword>
<sequence length="146" mass="16955">MKSLLLLLLGILLSACTMNPNDSQYHQQSEDKNGTRLITHDRAQKDYDRYLYNNFDDPEKTNQNPNFISLTEGSENNQADVRKAVQVIEKYTNYEPSSVWINGNDMWVSVQAPDSVSTRQREKDRTRLYELLTKAIPTYDIHVNIK</sequence>
<evidence type="ECO:0000256" key="1">
    <source>
        <dbReference type="SAM" id="SignalP"/>
    </source>
</evidence>
<dbReference type="PROSITE" id="PS51257">
    <property type="entry name" value="PROKAR_LIPOPROTEIN"/>
    <property type="match status" value="1"/>
</dbReference>
<keyword evidence="1" id="KW-0732">Signal</keyword>
<evidence type="ECO:0008006" key="4">
    <source>
        <dbReference type="Google" id="ProtNLM"/>
    </source>
</evidence>
<proteinExistence type="predicted"/>
<dbReference type="Proteomes" id="UP000523087">
    <property type="component" value="Unassembled WGS sequence"/>
</dbReference>
<dbReference type="EMBL" id="JACDUT010000003">
    <property type="protein sequence ID" value="MBA2874458.1"/>
    <property type="molecule type" value="Genomic_DNA"/>
</dbReference>
<dbReference type="RefSeq" id="WP_181555373.1">
    <property type="nucleotide sequence ID" value="NZ_CP064060.1"/>
</dbReference>
<name>A0A7V9Z5K0_9BACL</name>
<comment type="caution">
    <text evidence="2">The sequence shown here is derived from an EMBL/GenBank/DDBJ whole genome shotgun (WGS) entry which is preliminary data.</text>
</comment>
<gene>
    <name evidence="2" type="ORF">HNR31_001228</name>
</gene>
<reference evidence="2 3" key="1">
    <citation type="submission" date="2020-07" db="EMBL/GenBank/DDBJ databases">
        <title>Genomic Encyclopedia of Type Strains, Phase IV (KMG-IV): sequencing the most valuable type-strain genomes for metagenomic binning, comparative biology and taxonomic classification.</title>
        <authorList>
            <person name="Goeker M."/>
        </authorList>
    </citation>
    <scope>NUCLEOTIDE SEQUENCE [LARGE SCALE GENOMIC DNA]</scope>
    <source>
        <strain evidence="2 3">DSM 15730</strain>
    </source>
</reference>